<proteinExistence type="predicted"/>
<keyword evidence="2" id="KW-1185">Reference proteome</keyword>
<dbReference type="EMBL" id="CM044706">
    <property type="protein sequence ID" value="KAI5656519.1"/>
    <property type="molecule type" value="Genomic_DNA"/>
</dbReference>
<organism evidence="1 2">
    <name type="scientific">Catharanthus roseus</name>
    <name type="common">Madagascar periwinkle</name>
    <name type="synonym">Vinca rosea</name>
    <dbReference type="NCBI Taxonomy" id="4058"/>
    <lineage>
        <taxon>Eukaryota</taxon>
        <taxon>Viridiplantae</taxon>
        <taxon>Streptophyta</taxon>
        <taxon>Embryophyta</taxon>
        <taxon>Tracheophyta</taxon>
        <taxon>Spermatophyta</taxon>
        <taxon>Magnoliopsida</taxon>
        <taxon>eudicotyledons</taxon>
        <taxon>Gunneridae</taxon>
        <taxon>Pentapetalae</taxon>
        <taxon>asterids</taxon>
        <taxon>lamiids</taxon>
        <taxon>Gentianales</taxon>
        <taxon>Apocynaceae</taxon>
        <taxon>Rauvolfioideae</taxon>
        <taxon>Vinceae</taxon>
        <taxon>Catharanthinae</taxon>
        <taxon>Catharanthus</taxon>
    </lineage>
</organism>
<protein>
    <submittedName>
        <fullName evidence="1">Uncharacterized protein</fullName>
    </submittedName>
</protein>
<gene>
    <name evidence="1" type="ORF">M9H77_25312</name>
</gene>
<reference evidence="2" key="1">
    <citation type="journal article" date="2023" name="Nat. Plants">
        <title>Single-cell RNA sequencing provides a high-resolution roadmap for understanding the multicellular compartmentation of specialized metabolism.</title>
        <authorList>
            <person name="Sun S."/>
            <person name="Shen X."/>
            <person name="Li Y."/>
            <person name="Li Y."/>
            <person name="Wang S."/>
            <person name="Li R."/>
            <person name="Zhang H."/>
            <person name="Shen G."/>
            <person name="Guo B."/>
            <person name="Wei J."/>
            <person name="Xu J."/>
            <person name="St-Pierre B."/>
            <person name="Chen S."/>
            <person name="Sun C."/>
        </authorList>
    </citation>
    <scope>NUCLEOTIDE SEQUENCE [LARGE SCALE GENOMIC DNA]</scope>
</reference>
<name>A0ACC0A8L1_CATRO</name>
<evidence type="ECO:0000313" key="2">
    <source>
        <dbReference type="Proteomes" id="UP001060085"/>
    </source>
</evidence>
<accession>A0ACC0A8L1</accession>
<evidence type="ECO:0000313" key="1">
    <source>
        <dbReference type="EMBL" id="KAI5656519.1"/>
    </source>
</evidence>
<sequence length="166" mass="18289">MATRGPSPVIPFLLVAVLGLLLHGRTVMEDISLVSDAENATFRVILVIFPLVVLLLVYLTTQSLVLPLVIMLVIYTLRKMIIGPFLLILIIYLLSVYAPSYEFFQGNSHQVFHGGDRSGEYGLGCVLLLVVFLALHGMFSQGGSHWGLLILAVLFFIFTNFNCSSS</sequence>
<comment type="caution">
    <text evidence="1">The sequence shown here is derived from an EMBL/GenBank/DDBJ whole genome shotgun (WGS) entry which is preliminary data.</text>
</comment>
<dbReference type="Proteomes" id="UP001060085">
    <property type="component" value="Linkage Group LG06"/>
</dbReference>